<accession>A0ACC0UPX7</accession>
<evidence type="ECO:0000313" key="2">
    <source>
        <dbReference type="Proteomes" id="UP001163324"/>
    </source>
</evidence>
<sequence length="376" mass="41864">MATTIRQFLQTARKALLAPASERSTPYTFVVGNESADLDSLCSALVFAYLRSNASPRTLHIPLSNLPRADLALRPEMDAVLACANISSSDILTLSELPDLRPEEARFLLVDHNKLTGALSKYQGQVTGCIDHHVDENAVPKDAKPRVIETCGSCMSLIVNECRDIWKEVAAESETIAKLALAPILIDTINMEDKQKVRDQDRHAVKFLEEKVGSDYARGDFHSRIAEVKEDIAGLSLRDVFRKDYKEWIEGDLRLGISCVVQDLGYLIEKGEGSADKMLEEFAKWSEEKELDVTSIMTTSSPDGVFQRELLVWGKTQKGVEAVRQFMGINEGLKLKQYKGGQLDDGKTRIAWKQENLAASRKQVAPLLREAVQKVS</sequence>
<dbReference type="EMBL" id="CM047949">
    <property type="protein sequence ID" value="KAI9896048.1"/>
    <property type="molecule type" value="Genomic_DNA"/>
</dbReference>
<protein>
    <submittedName>
        <fullName evidence="1">Uncharacterized protein</fullName>
    </submittedName>
</protein>
<name>A0ACC0UPX7_9HYPO</name>
<organism evidence="1 2">
    <name type="scientific">Trichothecium roseum</name>
    <dbReference type="NCBI Taxonomy" id="47278"/>
    <lineage>
        <taxon>Eukaryota</taxon>
        <taxon>Fungi</taxon>
        <taxon>Dikarya</taxon>
        <taxon>Ascomycota</taxon>
        <taxon>Pezizomycotina</taxon>
        <taxon>Sordariomycetes</taxon>
        <taxon>Hypocreomycetidae</taxon>
        <taxon>Hypocreales</taxon>
        <taxon>Hypocreales incertae sedis</taxon>
        <taxon>Trichothecium</taxon>
    </lineage>
</organism>
<keyword evidence="2" id="KW-1185">Reference proteome</keyword>
<evidence type="ECO:0000313" key="1">
    <source>
        <dbReference type="EMBL" id="KAI9896048.1"/>
    </source>
</evidence>
<comment type="caution">
    <text evidence="1">The sequence shown here is derived from an EMBL/GenBank/DDBJ whole genome shotgun (WGS) entry which is preliminary data.</text>
</comment>
<gene>
    <name evidence="1" type="ORF">N3K66_008948</name>
</gene>
<reference evidence="1" key="1">
    <citation type="submission" date="2022-10" db="EMBL/GenBank/DDBJ databases">
        <title>Complete Genome of Trichothecium roseum strain YXFP-22015, a Plant Pathogen Isolated from Citrus.</title>
        <authorList>
            <person name="Wang Y."/>
            <person name="Zhu L."/>
        </authorList>
    </citation>
    <scope>NUCLEOTIDE SEQUENCE</scope>
    <source>
        <strain evidence="1">YXFP-22015</strain>
    </source>
</reference>
<proteinExistence type="predicted"/>
<dbReference type="Proteomes" id="UP001163324">
    <property type="component" value="Chromosome 10"/>
</dbReference>